<dbReference type="SMART" id="SM00386">
    <property type="entry name" value="HAT"/>
    <property type="match status" value="6"/>
</dbReference>
<reference evidence="3 4" key="1">
    <citation type="submission" date="2013-02" db="EMBL/GenBank/DDBJ databases">
        <title>The Genome Annotation of Plasmodium falciparum Vietnam Oak-Knoll (FVO).</title>
        <authorList>
            <consortium name="The Broad Institute Genome Sequencing Platform"/>
            <consortium name="The Broad Institute Genome Sequencing Center for Infectious Disease"/>
            <person name="Neafsey D."/>
            <person name="Hoffman S."/>
            <person name="Volkman S."/>
            <person name="Rosenthal P."/>
            <person name="Walker B."/>
            <person name="Young S.K."/>
            <person name="Zeng Q."/>
            <person name="Gargeya S."/>
            <person name="Fitzgerald M."/>
            <person name="Haas B."/>
            <person name="Abouelleil A."/>
            <person name="Allen A.W."/>
            <person name="Alvarado L."/>
            <person name="Arachchi H.M."/>
            <person name="Berlin A.M."/>
            <person name="Chapman S.B."/>
            <person name="Gainer-Dewar J."/>
            <person name="Goldberg J."/>
            <person name="Griggs A."/>
            <person name="Gujja S."/>
            <person name="Hansen M."/>
            <person name="Howarth C."/>
            <person name="Imamovic A."/>
            <person name="Ireland A."/>
            <person name="Larimer J."/>
            <person name="McCowan C."/>
            <person name="Murphy C."/>
            <person name="Pearson M."/>
            <person name="Poon T.W."/>
            <person name="Priest M."/>
            <person name="Roberts A."/>
            <person name="Saif S."/>
            <person name="Shea T."/>
            <person name="Sisk P."/>
            <person name="Sykes S."/>
            <person name="Wortman J."/>
            <person name="Nusbaum C."/>
            <person name="Birren B."/>
        </authorList>
    </citation>
    <scope>NUCLEOTIDE SEQUENCE [LARGE SCALE GENOMIC DNA]</scope>
    <source>
        <strain evidence="4">Vietnam Oak-Knoll (FVO)</strain>
    </source>
</reference>
<dbReference type="Proteomes" id="UP000030690">
    <property type="component" value="Unassembled WGS sequence"/>
</dbReference>
<feature type="compositionally biased region" description="Basic and acidic residues" evidence="2">
    <location>
        <begin position="77"/>
        <end position="88"/>
    </location>
</feature>
<dbReference type="InterPro" id="IPR003107">
    <property type="entry name" value="HAT"/>
</dbReference>
<organism evidence="3 4">
    <name type="scientific">Plasmodium falciparum Vietnam Oak-Knoll</name>
    <name type="common">FVO</name>
    <dbReference type="NCBI Taxonomy" id="1036723"/>
    <lineage>
        <taxon>Eukaryota</taxon>
        <taxon>Sar</taxon>
        <taxon>Alveolata</taxon>
        <taxon>Apicomplexa</taxon>
        <taxon>Aconoidasida</taxon>
        <taxon>Haemosporida</taxon>
        <taxon>Plasmodiidae</taxon>
        <taxon>Plasmodium</taxon>
        <taxon>Plasmodium (Laverania)</taxon>
    </lineage>
</organism>
<evidence type="ECO:0000256" key="2">
    <source>
        <dbReference type="SAM" id="MobiDB-lite"/>
    </source>
</evidence>
<feature type="compositionally biased region" description="Basic and acidic residues" evidence="2">
    <location>
        <begin position="100"/>
        <end position="113"/>
    </location>
</feature>
<keyword evidence="1" id="KW-0698">rRNA processing</keyword>
<feature type="compositionally biased region" description="Basic and acidic residues" evidence="2">
    <location>
        <begin position="1"/>
        <end position="31"/>
    </location>
</feature>
<dbReference type="AlphaFoldDB" id="A0A024V2F1"/>
<dbReference type="InterPro" id="IPR045209">
    <property type="entry name" value="Rrp5"/>
</dbReference>
<dbReference type="GO" id="GO:0003723">
    <property type="term" value="F:RNA binding"/>
    <property type="evidence" value="ECO:0007669"/>
    <property type="project" value="TreeGrafter"/>
</dbReference>
<name>A0A024V2F1_PLAFA</name>
<reference evidence="3 4" key="2">
    <citation type="submission" date="2013-02" db="EMBL/GenBank/DDBJ databases">
        <title>The Genome Sequence of Plasmodium falciparum Vietnam Oak-Knoll (FVO).</title>
        <authorList>
            <consortium name="The Broad Institute Genome Sequencing Platform"/>
            <consortium name="The Broad Institute Genome Sequencing Center for Infectious Disease"/>
            <person name="Neafsey D."/>
            <person name="Cheeseman I."/>
            <person name="Volkman S."/>
            <person name="Adams J."/>
            <person name="Walker B."/>
            <person name="Young S.K."/>
            <person name="Zeng Q."/>
            <person name="Gargeya S."/>
            <person name="Fitzgerald M."/>
            <person name="Haas B."/>
            <person name="Abouelleil A."/>
            <person name="Alvarado L."/>
            <person name="Arachchi H.M."/>
            <person name="Berlin A.M."/>
            <person name="Chapman S.B."/>
            <person name="Dewar J."/>
            <person name="Goldberg J."/>
            <person name="Griggs A."/>
            <person name="Gujja S."/>
            <person name="Hansen M."/>
            <person name="Howarth C."/>
            <person name="Imamovic A."/>
            <person name="Larimer J."/>
            <person name="McCowan C."/>
            <person name="Murphy C."/>
            <person name="Neiman D."/>
            <person name="Pearson M."/>
            <person name="Priest M."/>
            <person name="Roberts A."/>
            <person name="Saif S."/>
            <person name="Shea T."/>
            <person name="Sisk P."/>
            <person name="Sykes S."/>
            <person name="Wortman J."/>
            <person name="Nusbaum C."/>
            <person name="Birren B."/>
        </authorList>
    </citation>
    <scope>NUCLEOTIDE SEQUENCE [LARGE SCALE GENOMIC DNA]</scope>
    <source>
        <strain evidence="4">Vietnam Oak-Knoll (FVO)</strain>
    </source>
</reference>
<sequence>MVEKEDSYITNKKVEENKMNKIIHIKDEQINKKKNKKNKKNKKEGKSVTKEMNETSNLGLYSNICEEKKHKKKKKEKEKDKDKDKLDALNKNSKKKNKKNDKSNKKEGKKLENNDEMKDDVIISDHEDDIIYEHDDIIYEHDDIIYEHDDIIRDHDDIIRDHDDIIRDHDDDILDDNNNTQLKNNDIIINNNNKVITPFDYERLIASEKNKSAIWISYIAFYLEQNNLEEARKVAERALKTIDIHEIDEKLNIYLCYINMECLYGDKLNDIFKRALLCNNEKSIYLHTIHILKKNKKLTQLKDLCEEAIKKFKYSKKIWSCYLQILHNTFKDEEYAHNILLKSLHSLPKKKHLNMIINAARFEYKYSNKERGKTYFEKLIQEYPKRSDLWFTYLDIHINSLTKNENKEKIKLNLKELQFIRNIFERFLSYKFKPRVMKIIFTKWLLFEKSQGNMHSQKTVQEKAYKYVESLNALV</sequence>
<evidence type="ECO:0000256" key="1">
    <source>
        <dbReference type="ARBA" id="ARBA00022552"/>
    </source>
</evidence>
<dbReference type="GO" id="GO:0006364">
    <property type="term" value="P:rRNA processing"/>
    <property type="evidence" value="ECO:0007669"/>
    <property type="project" value="UniProtKB-KW"/>
</dbReference>
<evidence type="ECO:0000313" key="4">
    <source>
        <dbReference type="Proteomes" id="UP000030690"/>
    </source>
</evidence>
<evidence type="ECO:0008006" key="5">
    <source>
        <dbReference type="Google" id="ProtNLM"/>
    </source>
</evidence>
<dbReference type="InterPro" id="IPR011990">
    <property type="entry name" value="TPR-like_helical_dom_sf"/>
</dbReference>
<feature type="compositionally biased region" description="Basic residues" evidence="2">
    <location>
        <begin position="32"/>
        <end position="43"/>
    </location>
</feature>
<dbReference type="PANTHER" id="PTHR23270">
    <property type="entry name" value="PROGRAMMED CELL DEATH PROTEIN 11 PRE-RRNA PROCESSING PROTEIN RRP5"/>
    <property type="match status" value="1"/>
</dbReference>
<dbReference type="SUPFAM" id="SSF48452">
    <property type="entry name" value="TPR-like"/>
    <property type="match status" value="1"/>
</dbReference>
<dbReference type="Gene3D" id="1.25.40.10">
    <property type="entry name" value="Tetratricopeptide repeat domain"/>
    <property type="match status" value="2"/>
</dbReference>
<accession>A0A024V2F1</accession>
<proteinExistence type="predicted"/>
<dbReference type="GO" id="GO:0032040">
    <property type="term" value="C:small-subunit processome"/>
    <property type="evidence" value="ECO:0007669"/>
    <property type="project" value="TreeGrafter"/>
</dbReference>
<protein>
    <recommendedName>
        <fullName evidence="5">rRNA biogenesis protein RRP5</fullName>
    </recommendedName>
</protein>
<feature type="region of interest" description="Disordered" evidence="2">
    <location>
        <begin position="1"/>
        <end position="113"/>
    </location>
</feature>
<evidence type="ECO:0000313" key="3">
    <source>
        <dbReference type="EMBL" id="ETW16400.1"/>
    </source>
</evidence>
<dbReference type="OrthoDB" id="378297at2759"/>
<gene>
    <name evidence="3" type="ORF">PFFVO_04657</name>
</gene>
<dbReference type="EMBL" id="KI925146">
    <property type="protein sequence ID" value="ETW16400.1"/>
    <property type="molecule type" value="Genomic_DNA"/>
</dbReference>
<feature type="compositionally biased region" description="Basic and acidic residues" evidence="2">
    <location>
        <begin position="44"/>
        <end position="53"/>
    </location>
</feature>
<dbReference type="PANTHER" id="PTHR23270:SF10">
    <property type="entry name" value="PROTEIN RRP5 HOMOLOG"/>
    <property type="match status" value="1"/>
</dbReference>